<dbReference type="RefSeq" id="WP_285930316.1">
    <property type="nucleotide sequence ID" value="NZ_JASTZU010000016.1"/>
</dbReference>
<comment type="caution">
    <text evidence="2">The sequence shown here is derived from an EMBL/GenBank/DDBJ whole genome shotgun (WGS) entry which is preliminary data.</text>
</comment>
<organism evidence="2 3">
    <name type="scientific">Aquibacillus rhizosphaerae</name>
    <dbReference type="NCBI Taxonomy" id="3051431"/>
    <lineage>
        <taxon>Bacteria</taxon>
        <taxon>Bacillati</taxon>
        <taxon>Bacillota</taxon>
        <taxon>Bacilli</taxon>
        <taxon>Bacillales</taxon>
        <taxon>Bacillaceae</taxon>
        <taxon>Aquibacillus</taxon>
    </lineage>
</organism>
<keyword evidence="1" id="KW-1133">Transmembrane helix</keyword>
<dbReference type="EMBL" id="JASTZU010000016">
    <property type="protein sequence ID" value="MDL4839446.1"/>
    <property type="molecule type" value="Genomic_DNA"/>
</dbReference>
<sequence>MKKFSWRSYWSLFLSVFSITFFITMLYGLRIHPYFGFFLVVLSIILSLIFGFIAISKDTEKKNIAILAIIIAFGSGAFFVFAFLMSQMSGPTEL</sequence>
<name>A0ABT7L0U0_9BACI</name>
<evidence type="ECO:0000313" key="2">
    <source>
        <dbReference type="EMBL" id="MDL4839446.1"/>
    </source>
</evidence>
<gene>
    <name evidence="2" type="ORF">QQS35_03095</name>
</gene>
<proteinExistence type="predicted"/>
<evidence type="ECO:0000256" key="1">
    <source>
        <dbReference type="SAM" id="Phobius"/>
    </source>
</evidence>
<dbReference type="Proteomes" id="UP001235343">
    <property type="component" value="Unassembled WGS sequence"/>
</dbReference>
<feature type="transmembrane region" description="Helical" evidence="1">
    <location>
        <begin position="35"/>
        <end position="55"/>
    </location>
</feature>
<keyword evidence="3" id="KW-1185">Reference proteome</keyword>
<reference evidence="2 3" key="1">
    <citation type="submission" date="2023-06" db="EMBL/GenBank/DDBJ databases">
        <title>Aquibacillus rhizosphaerae LR5S19.</title>
        <authorList>
            <person name="Sun J.-Q."/>
        </authorList>
    </citation>
    <scope>NUCLEOTIDE SEQUENCE [LARGE SCALE GENOMIC DNA]</scope>
    <source>
        <strain evidence="2 3">LR5S19</strain>
    </source>
</reference>
<evidence type="ECO:0000313" key="3">
    <source>
        <dbReference type="Proteomes" id="UP001235343"/>
    </source>
</evidence>
<keyword evidence="1" id="KW-0812">Transmembrane</keyword>
<protein>
    <submittedName>
        <fullName evidence="2">Uncharacterized protein</fullName>
    </submittedName>
</protein>
<feature type="transmembrane region" description="Helical" evidence="1">
    <location>
        <begin position="64"/>
        <end position="85"/>
    </location>
</feature>
<feature type="transmembrane region" description="Helical" evidence="1">
    <location>
        <begin position="12"/>
        <end position="29"/>
    </location>
</feature>
<keyword evidence="1" id="KW-0472">Membrane</keyword>
<accession>A0ABT7L0U0</accession>